<protein>
    <recommendedName>
        <fullName evidence="4">DUF3829 domain-containing protein</fullName>
    </recommendedName>
</protein>
<sequence length="336" mass="38919">MSYKNFKIENIVIKYLCFFIIGIILFFMSYCFFSKFSFNKGERYLSNTMKSIWKVNNRSKSFLDNNHIDVEKALSVLPEMKADLIDISIDLNSSPCIEESVSSESFGNLSKGLNENILVIEQIDAMLKNPYGSDIELAANNLKTFRDTTENYYRLINLKDSSYDLGTPMYSAINSTIDYCISSNNLKKISDLKSAESTKFIDTLRELVISLDSLKYNFYEDVLKCRSGNMTYELLISNIDDTSKKLISVQNVLSQMSIPDNFSSLYKDYSEIVSLYNDYLYGIKYAILTEKVRRDSKDLKEDFMDSLYVSSNETYDNVENMYKNFTKEYNNLNSNY</sequence>
<reference evidence="2 3" key="1">
    <citation type="journal article" date="2019" name="Int. J. Syst. Evol. Microbiol.">
        <title>The Global Catalogue of Microorganisms (GCM) 10K type strain sequencing project: providing services to taxonomists for standard genome sequencing and annotation.</title>
        <authorList>
            <consortium name="The Broad Institute Genomics Platform"/>
            <consortium name="The Broad Institute Genome Sequencing Center for Infectious Disease"/>
            <person name="Wu L."/>
            <person name="Ma J."/>
        </authorList>
    </citation>
    <scope>NUCLEOTIDE SEQUENCE [LARGE SCALE GENOMIC DNA]</scope>
    <source>
        <strain evidence="2 3">JCM 1417</strain>
    </source>
</reference>
<evidence type="ECO:0000256" key="1">
    <source>
        <dbReference type="SAM" id="Phobius"/>
    </source>
</evidence>
<organism evidence="2 3">
    <name type="scientific">Clostridium subterminale</name>
    <dbReference type="NCBI Taxonomy" id="1550"/>
    <lineage>
        <taxon>Bacteria</taxon>
        <taxon>Bacillati</taxon>
        <taxon>Bacillota</taxon>
        <taxon>Clostridia</taxon>
        <taxon>Eubacteriales</taxon>
        <taxon>Clostridiaceae</taxon>
        <taxon>Clostridium</taxon>
    </lineage>
</organism>
<evidence type="ECO:0000313" key="2">
    <source>
        <dbReference type="EMBL" id="GAA0772281.1"/>
    </source>
</evidence>
<name>A0ABN1KP25_CLOSU</name>
<keyword evidence="1" id="KW-1133">Transmembrane helix</keyword>
<feature type="transmembrane region" description="Helical" evidence="1">
    <location>
        <begin position="12"/>
        <end position="33"/>
    </location>
</feature>
<keyword evidence="1" id="KW-0812">Transmembrane</keyword>
<gene>
    <name evidence="2" type="ORF">GCM10008908_18200</name>
</gene>
<dbReference type="Proteomes" id="UP001501047">
    <property type="component" value="Unassembled WGS sequence"/>
</dbReference>
<accession>A0ABN1KP25</accession>
<comment type="caution">
    <text evidence="2">The sequence shown here is derived from an EMBL/GenBank/DDBJ whole genome shotgun (WGS) entry which is preliminary data.</text>
</comment>
<evidence type="ECO:0008006" key="4">
    <source>
        <dbReference type="Google" id="ProtNLM"/>
    </source>
</evidence>
<dbReference type="EMBL" id="BAAACI010000006">
    <property type="protein sequence ID" value="GAA0772281.1"/>
    <property type="molecule type" value="Genomic_DNA"/>
</dbReference>
<keyword evidence="3" id="KW-1185">Reference proteome</keyword>
<proteinExistence type="predicted"/>
<evidence type="ECO:0000313" key="3">
    <source>
        <dbReference type="Proteomes" id="UP001501047"/>
    </source>
</evidence>
<keyword evidence="1" id="KW-0472">Membrane</keyword>
<dbReference type="RefSeq" id="WP_343825724.1">
    <property type="nucleotide sequence ID" value="NZ_BAAACI010000006.1"/>
</dbReference>